<dbReference type="Gene3D" id="3.40.50.970">
    <property type="match status" value="2"/>
</dbReference>
<dbReference type="InterPro" id="IPR000399">
    <property type="entry name" value="TPP-bd_CS"/>
</dbReference>
<dbReference type="GO" id="GO:0005948">
    <property type="term" value="C:acetolactate synthase complex"/>
    <property type="evidence" value="ECO:0007669"/>
    <property type="project" value="TreeGrafter"/>
</dbReference>
<dbReference type="Pfam" id="PF02776">
    <property type="entry name" value="TPP_enzyme_N"/>
    <property type="match status" value="1"/>
</dbReference>
<dbReference type="NCBIfam" id="NF006052">
    <property type="entry name" value="PRK08199.1"/>
    <property type="match status" value="1"/>
</dbReference>
<dbReference type="CDD" id="cd07035">
    <property type="entry name" value="TPP_PYR_POX_like"/>
    <property type="match status" value="1"/>
</dbReference>
<evidence type="ECO:0000256" key="2">
    <source>
        <dbReference type="ARBA" id="ARBA00023052"/>
    </source>
</evidence>
<evidence type="ECO:0000256" key="1">
    <source>
        <dbReference type="ARBA" id="ARBA00007812"/>
    </source>
</evidence>
<feature type="domain" description="Thiamine pyrophosphate enzyme TPP-binding" evidence="5">
    <location>
        <begin position="382"/>
        <end position="527"/>
    </location>
</feature>
<evidence type="ECO:0000259" key="4">
    <source>
        <dbReference type="Pfam" id="PF00205"/>
    </source>
</evidence>
<dbReference type="InterPro" id="IPR012001">
    <property type="entry name" value="Thiamin_PyroP_enz_TPP-bd_dom"/>
</dbReference>
<evidence type="ECO:0000256" key="3">
    <source>
        <dbReference type="RuleBase" id="RU362132"/>
    </source>
</evidence>
<dbReference type="RefSeq" id="WP_132688397.1">
    <property type="nucleotide sequence ID" value="NZ_SKBU01000006.1"/>
</dbReference>
<dbReference type="InterPro" id="IPR011766">
    <property type="entry name" value="TPP_enzyme_TPP-bd"/>
</dbReference>
<evidence type="ECO:0000259" key="6">
    <source>
        <dbReference type="Pfam" id="PF02776"/>
    </source>
</evidence>
<comment type="caution">
    <text evidence="7">The sequence shown here is derived from an EMBL/GenBank/DDBJ whole genome shotgun (WGS) entry which is preliminary data.</text>
</comment>
<dbReference type="CDD" id="cd00568">
    <property type="entry name" value="TPP_enzymes"/>
    <property type="match status" value="1"/>
</dbReference>
<dbReference type="InterPro" id="IPR029035">
    <property type="entry name" value="DHS-like_NAD/FAD-binding_dom"/>
</dbReference>
<dbReference type="EMBL" id="SKBU01000006">
    <property type="protein sequence ID" value="TCJ19981.1"/>
    <property type="molecule type" value="Genomic_DNA"/>
</dbReference>
<keyword evidence="2 3" id="KW-0786">Thiamine pyrophosphate</keyword>
<evidence type="ECO:0000259" key="5">
    <source>
        <dbReference type="Pfam" id="PF02775"/>
    </source>
</evidence>
<dbReference type="SUPFAM" id="SSF52518">
    <property type="entry name" value="Thiamin diphosphate-binding fold (THDP-binding)"/>
    <property type="match status" value="2"/>
</dbReference>
<gene>
    <name evidence="7" type="ORF">E0L93_03270</name>
</gene>
<comment type="similarity">
    <text evidence="1 3">Belongs to the TPP enzyme family.</text>
</comment>
<dbReference type="GO" id="GO:0009099">
    <property type="term" value="P:L-valine biosynthetic process"/>
    <property type="evidence" value="ECO:0007669"/>
    <property type="project" value="TreeGrafter"/>
</dbReference>
<accession>A0A4R1BQT6</accession>
<feature type="domain" description="Thiamine pyrophosphate enzyme N-terminal TPP-binding" evidence="6">
    <location>
        <begin position="4"/>
        <end position="118"/>
    </location>
</feature>
<dbReference type="SUPFAM" id="SSF52467">
    <property type="entry name" value="DHS-like NAD/FAD-binding domain"/>
    <property type="match status" value="1"/>
</dbReference>
<keyword evidence="8" id="KW-1185">Reference proteome</keyword>
<feature type="domain" description="Thiamine pyrophosphate enzyme central" evidence="4">
    <location>
        <begin position="192"/>
        <end position="325"/>
    </location>
</feature>
<evidence type="ECO:0000313" key="7">
    <source>
        <dbReference type="EMBL" id="TCJ19981.1"/>
    </source>
</evidence>
<proteinExistence type="inferred from homology"/>
<name>A0A4R1BQT6_9ACTN</name>
<dbReference type="GO" id="GO:0030976">
    <property type="term" value="F:thiamine pyrophosphate binding"/>
    <property type="evidence" value="ECO:0007669"/>
    <property type="project" value="InterPro"/>
</dbReference>
<dbReference type="InterPro" id="IPR045229">
    <property type="entry name" value="TPP_enz"/>
</dbReference>
<dbReference type="FunFam" id="3.40.50.970:FF:000007">
    <property type="entry name" value="Acetolactate synthase"/>
    <property type="match status" value="1"/>
</dbReference>
<dbReference type="GO" id="GO:0003984">
    <property type="term" value="F:acetolactate synthase activity"/>
    <property type="evidence" value="ECO:0007669"/>
    <property type="project" value="TreeGrafter"/>
</dbReference>
<dbReference type="Proteomes" id="UP000295244">
    <property type="component" value="Unassembled WGS sequence"/>
</dbReference>
<dbReference type="PROSITE" id="PS00187">
    <property type="entry name" value="TPP_ENZYMES"/>
    <property type="match status" value="1"/>
</dbReference>
<dbReference type="PANTHER" id="PTHR18968">
    <property type="entry name" value="THIAMINE PYROPHOSPHATE ENZYMES"/>
    <property type="match status" value="1"/>
</dbReference>
<dbReference type="OrthoDB" id="4959782at2"/>
<dbReference type="Pfam" id="PF02775">
    <property type="entry name" value="TPP_enzyme_C"/>
    <property type="match status" value="1"/>
</dbReference>
<dbReference type="AlphaFoldDB" id="A0A4R1BQT6"/>
<dbReference type="GO" id="GO:0009097">
    <property type="term" value="P:isoleucine biosynthetic process"/>
    <property type="evidence" value="ECO:0007669"/>
    <property type="project" value="TreeGrafter"/>
</dbReference>
<organism evidence="7 8">
    <name type="scientific">Rubrobacter taiwanensis</name>
    <dbReference type="NCBI Taxonomy" id="185139"/>
    <lineage>
        <taxon>Bacteria</taxon>
        <taxon>Bacillati</taxon>
        <taxon>Actinomycetota</taxon>
        <taxon>Rubrobacteria</taxon>
        <taxon>Rubrobacterales</taxon>
        <taxon>Rubrobacteraceae</taxon>
        <taxon>Rubrobacter</taxon>
    </lineage>
</organism>
<reference evidence="7 8" key="1">
    <citation type="submission" date="2019-03" db="EMBL/GenBank/DDBJ databases">
        <title>Whole genome sequence of a novel Rubrobacter taiwanensis strain, isolated from Yellowstone National Park.</title>
        <authorList>
            <person name="Freed S."/>
            <person name="Ramaley R.F."/>
            <person name="Kyndt J.A."/>
        </authorList>
    </citation>
    <scope>NUCLEOTIDE SEQUENCE [LARGE SCALE GENOMIC DNA]</scope>
    <source>
        <strain evidence="7 8">Yellowstone</strain>
    </source>
</reference>
<dbReference type="GO" id="GO:0050660">
    <property type="term" value="F:flavin adenine dinucleotide binding"/>
    <property type="evidence" value="ECO:0007669"/>
    <property type="project" value="TreeGrafter"/>
</dbReference>
<evidence type="ECO:0000313" key="8">
    <source>
        <dbReference type="Proteomes" id="UP000295244"/>
    </source>
</evidence>
<dbReference type="InterPro" id="IPR012000">
    <property type="entry name" value="Thiamin_PyroP_enz_cen_dom"/>
</dbReference>
<dbReference type="PANTHER" id="PTHR18968:SF120">
    <property type="entry name" value="ACETOLACTATE SYNTHASE LARGE SUBUNIT"/>
    <property type="match status" value="1"/>
</dbReference>
<dbReference type="Pfam" id="PF00205">
    <property type="entry name" value="TPP_enzyme_M"/>
    <property type="match status" value="1"/>
</dbReference>
<sequence>MSNIGSAAVEVLAAAGVRRCYTVPGESFLEILDGIERHPDLRLISTRHESGAAFMAEADAKLCGAPAVALATRGVGASNLAIGVHTARQDSTPMLVLLGQVETHNLHREAFQEVDLAAFYAPITKWAVTASGADEVPELVYRGLRMAAAGRPGPVMIALPADLLAEERESLDLARLTSFPPQPKPAPSEEEVRELAARLRRAGRPVVIAGGGARHARAELVAAAERLGLGVYAAFRRQDVFPNDHPLYLGHLGLGTPPETLTALRGADLVLVLGCRLSEITTQGYRLPGPESAVVQIDADPAVIGSVVPVVQGIVADSREALAALLKSLPEEEHNRSWSEARTAYEESVRVPADRSVEGVDPAQVIAAMNEVLPEDAIITNDAGNFAAFLHRHRCFRHPATQLAPTSGAMGYAVPAAVAAKLAAPQRKVVALAGDGGFLMTGMEVETAVRTGADITVVVFRNGLYGTIAYHQARGFGRTSGIEIGEVDLAAYARSLGAEGFTVEDRSELVPALEAAAASDGVAVVDVVTDPDIITPEARMSELLGGREAFQDG</sequence>
<dbReference type="Gene3D" id="3.40.50.1220">
    <property type="entry name" value="TPP-binding domain"/>
    <property type="match status" value="1"/>
</dbReference>
<dbReference type="GO" id="GO:0000287">
    <property type="term" value="F:magnesium ion binding"/>
    <property type="evidence" value="ECO:0007669"/>
    <property type="project" value="InterPro"/>
</dbReference>
<dbReference type="InterPro" id="IPR029061">
    <property type="entry name" value="THDP-binding"/>
</dbReference>
<protein>
    <submittedName>
        <fullName evidence="7">Thiamine pyrophosphate-binding protein</fullName>
    </submittedName>
</protein>